<feature type="transmembrane region" description="Helical" evidence="7">
    <location>
        <begin position="270"/>
        <end position="290"/>
    </location>
</feature>
<evidence type="ECO:0000256" key="2">
    <source>
        <dbReference type="ARBA" id="ARBA00011061"/>
    </source>
</evidence>
<reference evidence="9" key="1">
    <citation type="submission" date="2012-02" db="EMBL/GenBank/DDBJ databases">
        <title>Complete sequence of chromosome of Methanomethylovorans hollandica DSM 15978.</title>
        <authorList>
            <person name="Lucas S."/>
            <person name="Copeland A."/>
            <person name="Lapidus A."/>
            <person name="Glavina del Rio T."/>
            <person name="Dalin E."/>
            <person name="Tice H."/>
            <person name="Bruce D."/>
            <person name="Goodwin L."/>
            <person name="Pitluck S."/>
            <person name="Peters L."/>
            <person name="Mikhailova N."/>
            <person name="Held B."/>
            <person name="Kyrpides N."/>
            <person name="Mavromatis K."/>
            <person name="Ivanova N."/>
            <person name="Brettin T."/>
            <person name="Detter J.C."/>
            <person name="Han C."/>
            <person name="Larimer F."/>
            <person name="Land M."/>
            <person name="Hauser L."/>
            <person name="Markowitz V."/>
            <person name="Cheng J.-F."/>
            <person name="Hugenholtz P."/>
            <person name="Woyke T."/>
            <person name="Wu D."/>
            <person name="Spring S."/>
            <person name="Schroeder M."/>
            <person name="Brambilla E."/>
            <person name="Klenk H.-P."/>
            <person name="Eisen J.A."/>
        </authorList>
    </citation>
    <scope>NUCLEOTIDE SEQUENCE [LARGE SCALE GENOMIC DNA]</scope>
    <source>
        <strain evidence="9">DSM 15978 / NBRC 107637 / DMS1</strain>
    </source>
</reference>
<dbReference type="GeneID" id="14407616"/>
<evidence type="ECO:0000256" key="3">
    <source>
        <dbReference type="ARBA" id="ARBA00022475"/>
    </source>
</evidence>
<evidence type="ECO:0000256" key="6">
    <source>
        <dbReference type="ARBA" id="ARBA00023136"/>
    </source>
</evidence>
<name>L0KTN4_METHD</name>
<proteinExistence type="inferred from homology"/>
<keyword evidence="6 7" id="KW-0472">Membrane</keyword>
<evidence type="ECO:0000256" key="5">
    <source>
        <dbReference type="ARBA" id="ARBA00022989"/>
    </source>
</evidence>
<keyword evidence="5 7" id="KW-1133">Transmembrane helix</keyword>
<keyword evidence="9" id="KW-1185">Reference proteome</keyword>
<comment type="similarity">
    <text evidence="2">Belongs to the UPF0104 family.</text>
</comment>
<gene>
    <name evidence="8" type="ordered locus">Metho_0510</name>
</gene>
<dbReference type="InterPro" id="IPR022791">
    <property type="entry name" value="L-PG_synthase/AglD"/>
</dbReference>
<keyword evidence="4 7" id="KW-0812">Transmembrane</keyword>
<dbReference type="AlphaFoldDB" id="L0KTN4"/>
<dbReference type="OrthoDB" id="15513at2157"/>
<dbReference type="STRING" id="867904.Metho_0510"/>
<dbReference type="PANTHER" id="PTHR39087">
    <property type="entry name" value="UPF0104 MEMBRANE PROTEIN MJ1595"/>
    <property type="match status" value="1"/>
</dbReference>
<evidence type="ECO:0000313" key="9">
    <source>
        <dbReference type="Proteomes" id="UP000010866"/>
    </source>
</evidence>
<organism evidence="8 9">
    <name type="scientific">Methanomethylovorans hollandica (strain DSM 15978 / NBRC 107637 / DMS1)</name>
    <dbReference type="NCBI Taxonomy" id="867904"/>
    <lineage>
        <taxon>Archaea</taxon>
        <taxon>Methanobacteriati</taxon>
        <taxon>Methanobacteriota</taxon>
        <taxon>Stenosarchaea group</taxon>
        <taxon>Methanomicrobia</taxon>
        <taxon>Methanosarcinales</taxon>
        <taxon>Methanosarcinaceae</taxon>
        <taxon>Methanomethylovorans</taxon>
    </lineage>
</organism>
<dbReference type="GO" id="GO:0005886">
    <property type="term" value="C:plasma membrane"/>
    <property type="evidence" value="ECO:0007669"/>
    <property type="project" value="UniProtKB-SubCell"/>
</dbReference>
<dbReference type="PANTHER" id="PTHR39087:SF2">
    <property type="entry name" value="UPF0104 MEMBRANE PROTEIN MJ1595"/>
    <property type="match status" value="1"/>
</dbReference>
<dbReference type="KEGG" id="mhz:Metho_0510"/>
<dbReference type="RefSeq" id="WP_015323946.1">
    <property type="nucleotide sequence ID" value="NC_019977.1"/>
</dbReference>
<feature type="transmembrane region" description="Helical" evidence="7">
    <location>
        <begin position="168"/>
        <end position="189"/>
    </location>
</feature>
<evidence type="ECO:0008006" key="10">
    <source>
        <dbReference type="Google" id="ProtNLM"/>
    </source>
</evidence>
<feature type="transmembrane region" description="Helical" evidence="7">
    <location>
        <begin position="142"/>
        <end position="161"/>
    </location>
</feature>
<feature type="transmembrane region" description="Helical" evidence="7">
    <location>
        <begin position="243"/>
        <end position="263"/>
    </location>
</feature>
<evidence type="ECO:0000313" key="8">
    <source>
        <dbReference type="EMBL" id="AGB48777.1"/>
    </source>
</evidence>
<evidence type="ECO:0000256" key="7">
    <source>
        <dbReference type="SAM" id="Phobius"/>
    </source>
</evidence>
<accession>L0KTN4</accession>
<dbReference type="NCBIfam" id="TIGR00374">
    <property type="entry name" value="flippase-like domain"/>
    <property type="match status" value="1"/>
</dbReference>
<keyword evidence="3" id="KW-1003">Cell membrane</keyword>
<protein>
    <recommendedName>
        <fullName evidence="10">Integral membrane protein</fullName>
    </recommendedName>
</protein>
<feature type="transmembrane region" description="Helical" evidence="7">
    <location>
        <begin position="20"/>
        <end position="39"/>
    </location>
</feature>
<evidence type="ECO:0000256" key="4">
    <source>
        <dbReference type="ARBA" id="ARBA00022692"/>
    </source>
</evidence>
<dbReference type="EMBL" id="CP003362">
    <property type="protein sequence ID" value="AGB48777.1"/>
    <property type="molecule type" value="Genomic_DNA"/>
</dbReference>
<sequence length="358" mass="38970">MASKEKNGSPMQDLFPPLTLQAGHYLLELLLLGLAVHLILPQLTALENSLKVISSMNRWIFMLAVVAQIASYLEYGYLLRACVAIARQELSILWGTLIALAASSIGLIAGGTLGNSAATYHWTRALGVNRHGAVQAGTLPTAFNNAILLFVAFLGVAYLLIMHELSKAQIIAFTLILIFIGAFIIIVLWGNAHRVQLISVVSKVSISWDNLKRKTHTSTSSETLQRLFDSLDRLKEDGWKQPALGSALSIGFDIMTLYLIFLAAGYKVSIGILLAGYGLPILFGKMAFLIPGGVGIVEGSMAALYNVMGVPIPITVVVILIYRIVSFWIPSILGFPVAFYLQRLALKMKQNDELNGKD</sequence>
<comment type="subcellular location">
    <subcellularLocation>
        <location evidence="1">Cell membrane</location>
        <topology evidence="1">Multi-pass membrane protein</topology>
    </subcellularLocation>
</comment>
<dbReference type="HOGENOM" id="CLU_726868_0_0_2"/>
<feature type="transmembrane region" description="Helical" evidence="7">
    <location>
        <begin position="310"/>
        <end position="341"/>
    </location>
</feature>
<evidence type="ECO:0000256" key="1">
    <source>
        <dbReference type="ARBA" id="ARBA00004651"/>
    </source>
</evidence>
<dbReference type="Pfam" id="PF03706">
    <property type="entry name" value="LPG_synthase_TM"/>
    <property type="match status" value="1"/>
</dbReference>
<feature type="transmembrane region" description="Helical" evidence="7">
    <location>
        <begin position="59"/>
        <end position="78"/>
    </location>
</feature>
<feature type="transmembrane region" description="Helical" evidence="7">
    <location>
        <begin position="90"/>
        <end position="113"/>
    </location>
</feature>
<dbReference type="Proteomes" id="UP000010866">
    <property type="component" value="Chromosome"/>
</dbReference>